<dbReference type="Proteomes" id="UP000502433">
    <property type="component" value="Chromosome"/>
</dbReference>
<evidence type="ECO:0000313" key="1">
    <source>
        <dbReference type="EMBL" id="QJB44756.1"/>
    </source>
</evidence>
<name>A0A6H2C0M1_DOLFA</name>
<dbReference type="RefSeq" id="WP_168695891.1">
    <property type="nucleotide sequence ID" value="NZ_CP051206.1"/>
</dbReference>
<reference evidence="1 2" key="1">
    <citation type="submission" date="2020-04" db="EMBL/GenBank/DDBJ databases">
        <title>Genome-Wide Identification of 5-Methylcytosine Sites in Bacterial Genomes By High-Throughput Sequencing of MspJI Restriction Fragments.</title>
        <authorList>
            <person name="Wu V."/>
        </authorList>
    </citation>
    <scope>NUCLEOTIDE SEQUENCE [LARGE SCALE GENOMIC DNA]</scope>
    <source>
        <strain evidence="1 2">CCAP 1403/13f</strain>
    </source>
</reference>
<proteinExistence type="predicted"/>
<accession>A0A6H2C0M1</accession>
<dbReference type="AlphaFoldDB" id="A0A6H2C0M1"/>
<reference evidence="1 2" key="2">
    <citation type="submission" date="2020-04" db="EMBL/GenBank/DDBJ databases">
        <authorList>
            <person name="Fomenkov A."/>
            <person name="Anton B.P."/>
            <person name="Roberts R.J."/>
        </authorList>
    </citation>
    <scope>NUCLEOTIDE SEQUENCE [LARGE SCALE GENOMIC DNA]</scope>
    <source>
        <strain evidence="1 2">CCAP 1403/13f</strain>
    </source>
</reference>
<sequence length="57" mass="6842">MVNYHHKTRQNKSHYFENNCYNSAFSFWMMYLSYQTGIQLLKVAGGWFTPHYATLSQ</sequence>
<gene>
    <name evidence="1" type="ORF">HGD76_11830</name>
</gene>
<dbReference type="KEGG" id="dfs:HGD76_11830"/>
<protein>
    <submittedName>
        <fullName evidence="1">Uncharacterized protein</fullName>
    </submittedName>
</protein>
<organism evidence="1 2">
    <name type="scientific">Dolichospermum flos-aquae CCAP 1403/13F</name>
    <dbReference type="NCBI Taxonomy" id="315271"/>
    <lineage>
        <taxon>Bacteria</taxon>
        <taxon>Bacillati</taxon>
        <taxon>Cyanobacteriota</taxon>
        <taxon>Cyanophyceae</taxon>
        <taxon>Nostocales</taxon>
        <taxon>Aphanizomenonaceae</taxon>
        <taxon>Dolichospermum</taxon>
    </lineage>
</organism>
<dbReference type="EMBL" id="CP051206">
    <property type="protein sequence ID" value="QJB44756.1"/>
    <property type="molecule type" value="Genomic_DNA"/>
</dbReference>
<evidence type="ECO:0000313" key="2">
    <source>
        <dbReference type="Proteomes" id="UP000502433"/>
    </source>
</evidence>